<proteinExistence type="predicted"/>
<protein>
    <recommendedName>
        <fullName evidence="2">Reverse transcriptase domain-containing protein</fullName>
    </recommendedName>
</protein>
<dbReference type="Gene3D" id="3.60.10.10">
    <property type="entry name" value="Endonuclease/exonuclease/phosphatase"/>
    <property type="match status" value="1"/>
</dbReference>
<dbReference type="InterPro" id="IPR036691">
    <property type="entry name" value="Endo/exonu/phosph_ase_sf"/>
</dbReference>
<dbReference type="InterPro" id="IPR000477">
    <property type="entry name" value="RT_dom"/>
</dbReference>
<dbReference type="PANTHER" id="PTHR46890">
    <property type="entry name" value="NON-LTR RETROLELEMENT REVERSE TRANSCRIPTASE-LIKE PROTEIN-RELATED"/>
    <property type="match status" value="1"/>
</dbReference>
<dbReference type="SUPFAM" id="SSF56219">
    <property type="entry name" value="DNase I-like"/>
    <property type="match status" value="1"/>
</dbReference>
<feature type="domain" description="Reverse transcriptase" evidence="2">
    <location>
        <begin position="869"/>
        <end position="1149"/>
    </location>
</feature>
<feature type="region of interest" description="Disordered" evidence="1">
    <location>
        <begin position="92"/>
        <end position="121"/>
    </location>
</feature>
<evidence type="ECO:0000259" key="2">
    <source>
        <dbReference type="PROSITE" id="PS50878"/>
    </source>
</evidence>
<dbReference type="Pfam" id="PF00078">
    <property type="entry name" value="RVT_1"/>
    <property type="match status" value="1"/>
</dbReference>
<feature type="compositionally biased region" description="Basic and acidic residues" evidence="1">
    <location>
        <begin position="226"/>
        <end position="236"/>
    </location>
</feature>
<reference evidence="3" key="1">
    <citation type="submission" date="2018-02" db="EMBL/GenBank/DDBJ databases">
        <authorList>
            <person name="Cohen D.B."/>
            <person name="Kent A.D."/>
        </authorList>
    </citation>
    <scope>NUCLEOTIDE SEQUENCE</scope>
</reference>
<dbReference type="EMBL" id="OIVN01000094">
    <property type="protein sequence ID" value="SPC74156.1"/>
    <property type="molecule type" value="Genomic_DNA"/>
</dbReference>
<organism evidence="3">
    <name type="scientific">Fagus sylvatica</name>
    <name type="common">Beechnut</name>
    <dbReference type="NCBI Taxonomy" id="28930"/>
    <lineage>
        <taxon>Eukaryota</taxon>
        <taxon>Viridiplantae</taxon>
        <taxon>Streptophyta</taxon>
        <taxon>Embryophyta</taxon>
        <taxon>Tracheophyta</taxon>
        <taxon>Spermatophyta</taxon>
        <taxon>Magnoliopsida</taxon>
        <taxon>eudicotyledons</taxon>
        <taxon>Gunneridae</taxon>
        <taxon>Pentapetalae</taxon>
        <taxon>rosids</taxon>
        <taxon>fabids</taxon>
        <taxon>Fagales</taxon>
        <taxon>Fagaceae</taxon>
        <taxon>Fagus</taxon>
    </lineage>
</organism>
<feature type="region of interest" description="Disordered" evidence="1">
    <location>
        <begin position="210"/>
        <end position="237"/>
    </location>
</feature>
<sequence>MIGLKWLLGVIEQVRLKDDKKGFFQFLRSNYNILEVSCLTNKGGRFLEVADYHGGAQRGSLRIPEGSRGSGWIKLAMELGSFFLGQNEKKPVQTEPVEVTPAGGASSRNGKGKSIVLGSSRDPRAPDFMAAPITPSVTVGINFPNSNTRVRMDPEAPRPTRKFGFIWKPKSQTLRITKNIGEARKAQWLPLRHKAVGLAQNVSLNDPLKASTQTHTSLESGVDQPTLKDTKEKEAEASSTVDLRTEDIELPMVTHGGCVPPIESPVDDTIPPNSDDAHYEVGEMSGVDYDGESEDSESVRVDLANSTIDLGLVMVVPAPLGEVSEGATLMIEDSGMVGVENPLPVVSFCSVEDRDVSSPLSCSPLAQIDPVECPINVAVNCEVSPGQHSQWVKKHYRGFCTLVGFPMDTHEQECLDLLQRIEADRFKYKSSTTETKLDFMDRMDWEFLEAVGTAGGVLLLWDKRVVEKIDSFVGRFSVSCLWQDVSNGFTWVGTGIYGPTCDTARQDLWVELRDIRQRWSNPWCMFGDFNVIIFPSERLRCRRLTPPMLEFSDFIEDLNLVDLPLGGGGRFTWSSGTANPSLSRIDRFLVSPDWEDKFPDVVQSMLPHPLSDHHPILLETGKLTRGKCSFKFENMWLKTEGFVDRVKTWWSSYPFIGSPSFVLASKLKALKEDLKFWNKHVFGDINLKQLQLMAELSQLDEKEERGHLSTAERNNRKAMVGELDKLAHLEEISWRQKSRVLWLKEGDNNTKYFHKMANSNRHQNYMHKVEVDGIVHETDKEIRDDVVSFYEDLYQEKECWRPSVDGLDFHSIGAAESSHLERQFDREEVFQVLKDLQEDKAPGPDGFSMAFFHKCWEVVGDDIMYFFEEFHTHCKFEKSLNATFIALIPKKKNALNIRDFRPISLVDSMYKLLSKVLANRIRLVMESLISSSQKAFVGGRQTLDSVLIANECLDSRLKSSILWILCKLDIEKAYDHVNWNCLLYLLERMGFGYWWCQWMKTCISTVQFSVLVNGSPEGFFGSSRGLHQGDSLSSLLFLLIMEVLSRLLQKTEEVGLIRGFQAGMLGGIEVRISHLLFADDTIVFCDAVPEQVLHIRKVLSCFEAITGLRVNMAKSEMVPVGEVDSMQPLADLLCCCIGVLPMLYLGMPLGAQYKALNVWNSVLEKIERRLASWQTLYLSKRGRLTLLKSTLASLPTYFLSLFTIPVSVAQRVEKLQRNFLFVGQMAWRFGAEETHLWRRVIAAKYGEEWSGWQSKPYRGSHGCGLWKSISVGWETLLEQISFSAGRGDRIRFWMDKWCGDIPLKDLFPLLFLCSTNREASIESVMSSSDQPNSRAWNISFIRDFNDWELPDVMSFFTFLHPFRPKRERRDIRIWKLRRSGELMLALIIVLFNLPPRFISRGKSFRELRLRAVSLSLLGQRLEWVLPAKVLDMLAGWHNWFGRHSSTVWNLAPLCVVWSLWKERNRRIFEDLEKPFSHLQQQFSGLLFYCSRSWGFTEASSLPDFVVSLTAD</sequence>
<dbReference type="PROSITE" id="PS50878">
    <property type="entry name" value="RT_POL"/>
    <property type="match status" value="1"/>
</dbReference>
<feature type="compositionally biased region" description="Polar residues" evidence="1">
    <location>
        <begin position="210"/>
        <end position="219"/>
    </location>
</feature>
<evidence type="ECO:0000313" key="3">
    <source>
        <dbReference type="EMBL" id="SPC74156.1"/>
    </source>
</evidence>
<dbReference type="Pfam" id="PF03372">
    <property type="entry name" value="Exo_endo_phos"/>
    <property type="match status" value="1"/>
</dbReference>
<dbReference type="CDD" id="cd01650">
    <property type="entry name" value="RT_nLTR_like"/>
    <property type="match status" value="1"/>
</dbReference>
<name>A0A2N9E5B7_FAGSY</name>
<gene>
    <name evidence="3" type="ORF">FSB_LOCUS2038</name>
</gene>
<evidence type="ECO:0000256" key="1">
    <source>
        <dbReference type="SAM" id="MobiDB-lite"/>
    </source>
</evidence>
<dbReference type="InterPro" id="IPR043502">
    <property type="entry name" value="DNA/RNA_pol_sf"/>
</dbReference>
<accession>A0A2N9E5B7</accession>
<dbReference type="GO" id="GO:0003824">
    <property type="term" value="F:catalytic activity"/>
    <property type="evidence" value="ECO:0007669"/>
    <property type="project" value="InterPro"/>
</dbReference>
<dbReference type="PANTHER" id="PTHR46890:SF50">
    <property type="entry name" value="RNA-DIRECTED DNA POLYMERASE, EUKARYOTA, REVERSE TRANSCRIPTASE ZINC-BINDING DOMAIN PROTEIN-RELATED"/>
    <property type="match status" value="1"/>
</dbReference>
<dbReference type="SUPFAM" id="SSF56672">
    <property type="entry name" value="DNA/RNA polymerases"/>
    <property type="match status" value="1"/>
</dbReference>
<dbReference type="InterPro" id="IPR052343">
    <property type="entry name" value="Retrotransposon-Effector_Assoc"/>
</dbReference>
<dbReference type="InterPro" id="IPR005135">
    <property type="entry name" value="Endo/exonuclease/phosphatase"/>
</dbReference>